<dbReference type="PANTHER" id="PTHR13366">
    <property type="entry name" value="MALARIA ANTIGEN-RELATED"/>
    <property type="match status" value="1"/>
</dbReference>
<evidence type="ECO:0000256" key="3">
    <source>
        <dbReference type="SAM" id="Phobius"/>
    </source>
</evidence>
<dbReference type="eggNOG" id="KOG4535">
    <property type="taxonomic scope" value="Eukaryota"/>
</dbReference>
<name>A0A1X7V461_AMPQE</name>
<protein>
    <recommendedName>
        <fullName evidence="1">HEAT repeat-containing protein 6</fullName>
    </recommendedName>
</protein>
<feature type="region of interest" description="Disordered" evidence="2">
    <location>
        <begin position="1303"/>
        <end position="1337"/>
    </location>
</feature>
<evidence type="ECO:0000313" key="5">
    <source>
        <dbReference type="EnsemblMetazoa" id="Aqu2.1.34337_001"/>
    </source>
</evidence>
<dbReference type="InterPro" id="IPR052107">
    <property type="entry name" value="HEAT6"/>
</dbReference>
<evidence type="ECO:0000256" key="1">
    <source>
        <dbReference type="ARBA" id="ARBA00015263"/>
    </source>
</evidence>
<dbReference type="Gene3D" id="1.25.10.10">
    <property type="entry name" value="Leucine-rich Repeat Variant"/>
    <property type="match status" value="2"/>
</dbReference>
<dbReference type="InterPro" id="IPR011989">
    <property type="entry name" value="ARM-like"/>
</dbReference>
<feature type="region of interest" description="Disordered" evidence="2">
    <location>
        <begin position="1195"/>
        <end position="1280"/>
    </location>
</feature>
<dbReference type="OrthoDB" id="66533at2759"/>
<feature type="domain" description="Ig-like" evidence="4">
    <location>
        <begin position="1082"/>
        <end position="1169"/>
    </location>
</feature>
<sequence>MARKHAREDWRKAVKSLQEGPDESLESMKNLKYPIDDLEVQDVTSFTHLLLLTTPTLQKPERVEMWSKVIYSICTVQTKAYQRPYISKDVANSLTDKMLYILRNCTDPIVLSARQDNKTTYPIELLYALSSLVKYSNRTSPFWEELVNIESGILIKIAAPDKEIRIRRASLDYIDSICQHVSLSVESMVKLIDNLLKLFDGSLLKLLGKKAAAAQDEELHALLYKLQVSILRVLHTILPQFDSFSVHILPSLLATLKVAMTTGLPGHQIPLRMRPLEPHPDVGYVDVGYQAASVAGPKQSKIRRKIHSDHPFPGHAFISSDSGSGEGRGEERGQCLSGASDSEMSDGEITSSSSQIRQATVKIRLRALNCLSTIFQSLERQPTFSYGFSFLPHDTPTSNSPPSILTCLNQDNSHKCQSAAISVLMSILDNSKPFLAMASDPSSGPTHPFISYSNKLGGVIRELHRSLLEFISKEKRATLLTQAVKCLAILVSNTSYHKLTTSYIKDILLCLGSIISINQTDVSIACLTCYGALISLSLPLEDLGKSSSPRCEMEAWLEEGPKGKLWILDHCVQLITQKDTKQSLLMEAIQVLTALVKFYFPQIRPKWKELANVYFDCLVNKPEPIQLHALKFLDEIGRTLATRQDMSDEIGSIMEYWERLLSIQSPSLLQWLQDTTCPLSCSHSCSVLATIGNTPMSHLSEETKNRVLPLLLNLSKYSNPSIKSSAIRTLGIFSQYSSQCFDATFILDVCDSITNGLNLKEVVAVRIQASWSIGNMTDSLIHEEGHRAKILLFYETLSKSVVVAMGDIEKVKVNAFRAAGNLLHVLTDEIYLMCEHSVINMCSRLAASVNVGIMKGRWNACYACYNAFTNPSFLKNCSQPMLGMIESLCSAVVTCKNFKVRTNAALALGGPSSYPSFEVLENIWDTVLKAIENSEDQPNFAEYQQTSSLRMQLCQVFCKLINTMENPSGTISKSPPSEKALELLQKPIKEIIESSDVHSEKKELIDLTVKRLKESNDCLQQEEKESLNQEDILTTLISSFNISTHDHSALFGANQYGVEGTAIITSLGCDSGNSLSSQLILGREYTMYCTITGSNEPPVVVWTSPNGRSLTVSENDCVAFLGVFSARFVRSDGNSITSSLTFTATASLDQIVIGCQDTNGVSEDECRIQIGKSSTVFTTSTSGSTSTATVCYSGSTSSISTASTKYGSTSTVSTTSTRDGSTSTVSTTLTRDGSTSTVSTTSTKDESTRSTSTVSTTSSKDESTSTVSTTSSKDESTSTVSMILTRDGSTLYVSTTLTRAGSTSTVSTTLTRDESTSTVSTTLTRDGSTSTVPTSSTRDGITSMASVGLGTSLALTTLPIVWSTTSQAISITPFATSTVLPTPGERNKINIIVIISVVAIAIVIVIVIIGIFLLSLCICKKLLFKSYGDSHNPSNTVCHIYDDIKPSVWAQSFDNVKLSTNAAYGQILGIHSEAAHSNNITTSANATYGQVSGTSSHSTNIATSANAAYSQVSGTSNHSTNITTSANAAYGQLSGSIENDDYI</sequence>
<dbReference type="Pfam" id="PF13251">
    <property type="entry name" value="DUF4042"/>
    <property type="match status" value="1"/>
</dbReference>
<dbReference type="Gene3D" id="2.60.40.10">
    <property type="entry name" value="Immunoglobulins"/>
    <property type="match status" value="1"/>
</dbReference>
<feature type="region of interest" description="Disordered" evidence="2">
    <location>
        <begin position="308"/>
        <end position="353"/>
    </location>
</feature>
<reference evidence="5" key="1">
    <citation type="submission" date="2017-05" db="UniProtKB">
        <authorList>
            <consortium name="EnsemblMetazoa"/>
        </authorList>
    </citation>
    <scope>IDENTIFICATION</scope>
</reference>
<feature type="transmembrane region" description="Helical" evidence="3">
    <location>
        <begin position="1391"/>
        <end position="1418"/>
    </location>
</feature>
<feature type="compositionally biased region" description="Polar residues" evidence="2">
    <location>
        <begin position="337"/>
        <end position="353"/>
    </location>
</feature>
<keyword evidence="3" id="KW-0812">Transmembrane</keyword>
<feature type="compositionally biased region" description="Low complexity" evidence="2">
    <location>
        <begin position="1195"/>
        <end position="1242"/>
    </location>
</feature>
<dbReference type="InterPro" id="IPR025283">
    <property type="entry name" value="DUF4042"/>
</dbReference>
<organism evidence="5">
    <name type="scientific">Amphimedon queenslandica</name>
    <name type="common">Sponge</name>
    <dbReference type="NCBI Taxonomy" id="400682"/>
    <lineage>
        <taxon>Eukaryota</taxon>
        <taxon>Metazoa</taxon>
        <taxon>Porifera</taxon>
        <taxon>Demospongiae</taxon>
        <taxon>Heteroscleromorpha</taxon>
        <taxon>Haplosclerida</taxon>
        <taxon>Niphatidae</taxon>
        <taxon>Amphimedon</taxon>
    </lineage>
</organism>
<evidence type="ECO:0000256" key="2">
    <source>
        <dbReference type="SAM" id="MobiDB-lite"/>
    </source>
</evidence>
<feature type="compositionally biased region" description="Low complexity" evidence="2">
    <location>
        <begin position="1249"/>
        <end position="1280"/>
    </location>
</feature>
<proteinExistence type="predicted"/>
<dbReference type="InterPro" id="IPR013783">
    <property type="entry name" value="Ig-like_fold"/>
</dbReference>
<dbReference type="InterPro" id="IPR007110">
    <property type="entry name" value="Ig-like_dom"/>
</dbReference>
<dbReference type="SUPFAM" id="SSF48371">
    <property type="entry name" value="ARM repeat"/>
    <property type="match status" value="1"/>
</dbReference>
<dbReference type="InParanoid" id="A0A1X7V461"/>
<accession>A0A1X7V461</accession>
<keyword evidence="3" id="KW-0472">Membrane</keyword>
<dbReference type="EnsemblMetazoa" id="Aqu2.1.34337_001">
    <property type="protein sequence ID" value="Aqu2.1.34337_001"/>
    <property type="gene ID" value="Aqu2.1.34337"/>
</dbReference>
<keyword evidence="3" id="KW-1133">Transmembrane helix</keyword>
<evidence type="ECO:0000259" key="4">
    <source>
        <dbReference type="PROSITE" id="PS50835"/>
    </source>
</evidence>
<dbReference type="PROSITE" id="PS50835">
    <property type="entry name" value="IG_LIKE"/>
    <property type="match status" value="1"/>
</dbReference>
<dbReference type="PANTHER" id="PTHR13366:SF0">
    <property type="entry name" value="HEAT REPEAT-CONTAINING PROTEIN 6"/>
    <property type="match status" value="1"/>
</dbReference>
<dbReference type="InterPro" id="IPR016024">
    <property type="entry name" value="ARM-type_fold"/>
</dbReference>